<dbReference type="InterPro" id="IPR035979">
    <property type="entry name" value="RBD_domain_sf"/>
</dbReference>
<protein>
    <recommendedName>
        <fullName evidence="3">RRM domain-containing protein</fullName>
    </recommendedName>
</protein>
<evidence type="ECO:0000256" key="2">
    <source>
        <dbReference type="SAM" id="MobiDB-lite"/>
    </source>
</evidence>
<evidence type="ECO:0000259" key="3">
    <source>
        <dbReference type="PROSITE" id="PS50102"/>
    </source>
</evidence>
<name>A0A9W8GN12_9FUNG</name>
<keyword evidence="5" id="KW-1185">Reference proteome</keyword>
<gene>
    <name evidence="4" type="ORF">IWW39_002625</name>
</gene>
<dbReference type="OrthoDB" id="5970at2759"/>
<dbReference type="EMBL" id="JANBTX010000060">
    <property type="protein sequence ID" value="KAJ2687871.1"/>
    <property type="molecule type" value="Genomic_DNA"/>
</dbReference>
<dbReference type="CDD" id="cd00590">
    <property type="entry name" value="RRM_SF"/>
    <property type="match status" value="1"/>
</dbReference>
<reference evidence="4" key="1">
    <citation type="submission" date="2022-07" db="EMBL/GenBank/DDBJ databases">
        <title>Phylogenomic reconstructions and comparative analyses of Kickxellomycotina fungi.</title>
        <authorList>
            <person name="Reynolds N.K."/>
            <person name="Stajich J.E."/>
            <person name="Barry K."/>
            <person name="Grigoriev I.V."/>
            <person name="Crous P."/>
            <person name="Smith M.E."/>
        </authorList>
    </citation>
    <scope>NUCLEOTIDE SEQUENCE</scope>
    <source>
        <strain evidence="4">CBS 109367</strain>
    </source>
</reference>
<dbReference type="SUPFAM" id="SSF54928">
    <property type="entry name" value="RNA-binding domain, RBD"/>
    <property type="match status" value="1"/>
</dbReference>
<keyword evidence="1" id="KW-0694">RNA-binding</keyword>
<feature type="compositionally biased region" description="Basic and acidic residues" evidence="2">
    <location>
        <begin position="218"/>
        <end position="234"/>
    </location>
</feature>
<feature type="domain" description="RRM" evidence="3">
    <location>
        <begin position="5"/>
        <end position="79"/>
    </location>
</feature>
<evidence type="ECO:0000313" key="5">
    <source>
        <dbReference type="Proteomes" id="UP001151516"/>
    </source>
</evidence>
<evidence type="ECO:0000313" key="4">
    <source>
        <dbReference type="EMBL" id="KAJ2687871.1"/>
    </source>
</evidence>
<evidence type="ECO:0000256" key="1">
    <source>
        <dbReference type="PROSITE-ProRule" id="PRU00176"/>
    </source>
</evidence>
<dbReference type="GO" id="GO:0003723">
    <property type="term" value="F:RNA binding"/>
    <property type="evidence" value="ECO:0007669"/>
    <property type="project" value="UniProtKB-UniRule"/>
</dbReference>
<dbReference type="InterPro" id="IPR000504">
    <property type="entry name" value="RRM_dom"/>
</dbReference>
<accession>A0A9W8GN12</accession>
<feature type="compositionally biased region" description="Basic and acidic residues" evidence="2">
    <location>
        <begin position="160"/>
        <end position="171"/>
    </location>
</feature>
<dbReference type="Pfam" id="PF00076">
    <property type="entry name" value="RRM_1"/>
    <property type="match status" value="1"/>
</dbReference>
<dbReference type="InterPro" id="IPR012677">
    <property type="entry name" value="Nucleotide-bd_a/b_plait_sf"/>
</dbReference>
<dbReference type="PROSITE" id="PS50102">
    <property type="entry name" value="RRM"/>
    <property type="match status" value="1"/>
</dbReference>
<feature type="region of interest" description="Disordered" evidence="2">
    <location>
        <begin position="118"/>
        <end position="245"/>
    </location>
</feature>
<sequence length="245" mass="27173">MAATSHLFVGRLPREMSSEDLEKIFASYGKLSRCDVKRGASLGYGFVEFDEIRDAEVALKECNGMDVRGERMVVEFAKGPARRRDDNSCFRCGQEGIVPIPVVVGVAAARAGMYRLHFGGGRNRQRSRSRDRGDRRDQRGGDRHRPSHHGSGGYSRSRSRGRDSRPHDSHRSGGGYSRRNHSRSASRSPGPRGHRSNGDGGRRPPPGARSRSPPARGQRGDRYPGPKDFDRRSADSAVGEDTFRR</sequence>
<dbReference type="PANTHER" id="PTHR48038:SF1">
    <property type="entry name" value="RIBONUCLEOPROTEIN RB97D"/>
    <property type="match status" value="1"/>
</dbReference>
<dbReference type="Gene3D" id="3.30.70.330">
    <property type="match status" value="1"/>
</dbReference>
<proteinExistence type="predicted"/>
<dbReference type="SMART" id="SM00360">
    <property type="entry name" value="RRM"/>
    <property type="match status" value="1"/>
</dbReference>
<dbReference type="AlphaFoldDB" id="A0A9W8GN12"/>
<feature type="compositionally biased region" description="Low complexity" evidence="2">
    <location>
        <begin position="208"/>
        <end position="217"/>
    </location>
</feature>
<organism evidence="4 5">
    <name type="scientific">Coemansia spiralis</name>
    <dbReference type="NCBI Taxonomy" id="417178"/>
    <lineage>
        <taxon>Eukaryota</taxon>
        <taxon>Fungi</taxon>
        <taxon>Fungi incertae sedis</taxon>
        <taxon>Zoopagomycota</taxon>
        <taxon>Kickxellomycotina</taxon>
        <taxon>Kickxellomycetes</taxon>
        <taxon>Kickxellales</taxon>
        <taxon>Kickxellaceae</taxon>
        <taxon>Coemansia</taxon>
    </lineage>
</organism>
<dbReference type="Proteomes" id="UP001151516">
    <property type="component" value="Unassembled WGS sequence"/>
</dbReference>
<dbReference type="PANTHER" id="PTHR48038">
    <property type="entry name" value="RIBONUCLEOPROTEIN RB97D"/>
    <property type="match status" value="1"/>
</dbReference>
<feature type="compositionally biased region" description="Basic and acidic residues" evidence="2">
    <location>
        <begin position="128"/>
        <end position="144"/>
    </location>
</feature>
<comment type="caution">
    <text evidence="4">The sequence shown here is derived from an EMBL/GenBank/DDBJ whole genome shotgun (WGS) entry which is preliminary data.</text>
</comment>